<protein>
    <submittedName>
        <fullName evidence="1">Uncharacterized protein</fullName>
    </submittedName>
</protein>
<evidence type="ECO:0000313" key="1">
    <source>
        <dbReference type="EMBL" id="GBN30767.1"/>
    </source>
</evidence>
<accession>A0A4Y2MY49</accession>
<keyword evidence="2" id="KW-1185">Reference proteome</keyword>
<sequence>MYSPHLYGSDSRYNSGSYYRDLRNNWCLEENIQNKPLSLRHLHGYQFCEDPIIISQVIVTVRFKKLRTVHILLNPGMITLSEIDFSSHSNCDYITVRKGPIS</sequence>
<gene>
    <name evidence="1" type="ORF">AVEN_158636_1</name>
</gene>
<dbReference type="Proteomes" id="UP000499080">
    <property type="component" value="Unassembled WGS sequence"/>
</dbReference>
<proteinExistence type="predicted"/>
<name>A0A4Y2MY49_ARAVE</name>
<organism evidence="1 2">
    <name type="scientific">Araneus ventricosus</name>
    <name type="common">Orbweaver spider</name>
    <name type="synonym">Epeira ventricosa</name>
    <dbReference type="NCBI Taxonomy" id="182803"/>
    <lineage>
        <taxon>Eukaryota</taxon>
        <taxon>Metazoa</taxon>
        <taxon>Ecdysozoa</taxon>
        <taxon>Arthropoda</taxon>
        <taxon>Chelicerata</taxon>
        <taxon>Arachnida</taxon>
        <taxon>Araneae</taxon>
        <taxon>Araneomorphae</taxon>
        <taxon>Entelegynae</taxon>
        <taxon>Araneoidea</taxon>
        <taxon>Araneidae</taxon>
        <taxon>Araneus</taxon>
    </lineage>
</organism>
<evidence type="ECO:0000313" key="2">
    <source>
        <dbReference type="Proteomes" id="UP000499080"/>
    </source>
</evidence>
<reference evidence="1 2" key="1">
    <citation type="journal article" date="2019" name="Sci. Rep.">
        <title>Orb-weaving spider Araneus ventricosus genome elucidates the spidroin gene catalogue.</title>
        <authorList>
            <person name="Kono N."/>
            <person name="Nakamura H."/>
            <person name="Ohtoshi R."/>
            <person name="Moran D.A.P."/>
            <person name="Shinohara A."/>
            <person name="Yoshida Y."/>
            <person name="Fujiwara M."/>
            <person name="Mori M."/>
            <person name="Tomita M."/>
            <person name="Arakawa K."/>
        </authorList>
    </citation>
    <scope>NUCLEOTIDE SEQUENCE [LARGE SCALE GENOMIC DNA]</scope>
</reference>
<dbReference type="AlphaFoldDB" id="A0A4Y2MY49"/>
<comment type="caution">
    <text evidence="1">The sequence shown here is derived from an EMBL/GenBank/DDBJ whole genome shotgun (WGS) entry which is preliminary data.</text>
</comment>
<dbReference type="EMBL" id="BGPR01007977">
    <property type="protein sequence ID" value="GBN30767.1"/>
    <property type="molecule type" value="Genomic_DNA"/>
</dbReference>